<protein>
    <submittedName>
        <fullName evidence="1">Uncharacterized protein</fullName>
    </submittedName>
</protein>
<sequence>MLTLQNNNNDECMNDHISSSSISVTYSSNYIEFSNSQSILYGQLFVPNCNHSRLLPVSSVDGVSVVGYPTLHFVYGGPGIQLVRGSYSRSV</sequence>
<dbReference type="AlphaFoldDB" id="A0A183Q643"/>
<dbReference type="STRING" id="31246.A0A183Q643"/>
<gene>
    <name evidence="1" type="ORF">SMTD_LOCUS22079</name>
</gene>
<keyword evidence="2" id="KW-1185">Reference proteome</keyword>
<name>A0A183Q643_9TREM</name>
<dbReference type="Proteomes" id="UP000269396">
    <property type="component" value="Unassembled WGS sequence"/>
</dbReference>
<dbReference type="EMBL" id="UZAL01049760">
    <property type="protein sequence ID" value="VDP86409.1"/>
    <property type="molecule type" value="Genomic_DNA"/>
</dbReference>
<reference evidence="1 2" key="1">
    <citation type="submission" date="2018-11" db="EMBL/GenBank/DDBJ databases">
        <authorList>
            <consortium name="Pathogen Informatics"/>
        </authorList>
    </citation>
    <scope>NUCLEOTIDE SEQUENCE [LARGE SCALE GENOMIC DNA]</scope>
    <source>
        <strain>Denwood</strain>
        <strain evidence="2">Zambia</strain>
    </source>
</reference>
<evidence type="ECO:0000313" key="2">
    <source>
        <dbReference type="Proteomes" id="UP000269396"/>
    </source>
</evidence>
<evidence type="ECO:0000313" key="1">
    <source>
        <dbReference type="EMBL" id="VDP86409.1"/>
    </source>
</evidence>
<accession>A0A183Q643</accession>
<organism evidence="1 2">
    <name type="scientific">Schistosoma mattheei</name>
    <dbReference type="NCBI Taxonomy" id="31246"/>
    <lineage>
        <taxon>Eukaryota</taxon>
        <taxon>Metazoa</taxon>
        <taxon>Spiralia</taxon>
        <taxon>Lophotrochozoa</taxon>
        <taxon>Platyhelminthes</taxon>
        <taxon>Trematoda</taxon>
        <taxon>Digenea</taxon>
        <taxon>Strigeidida</taxon>
        <taxon>Schistosomatoidea</taxon>
        <taxon>Schistosomatidae</taxon>
        <taxon>Schistosoma</taxon>
    </lineage>
</organism>
<proteinExistence type="predicted"/>